<dbReference type="GO" id="GO:0006654">
    <property type="term" value="P:phosphatidic acid biosynthetic process"/>
    <property type="evidence" value="ECO:0007669"/>
    <property type="project" value="TreeGrafter"/>
</dbReference>
<feature type="domain" description="Phospholipid/glycerol acyltransferase" evidence="4">
    <location>
        <begin position="31"/>
        <end position="152"/>
    </location>
</feature>
<gene>
    <name evidence="5" type="ORF">CMV30_16090</name>
</gene>
<dbReference type="OrthoDB" id="9803035at2"/>
<comment type="pathway">
    <text evidence="1">Lipid metabolism.</text>
</comment>
<sequence length="203" mass="22216">MLSKFLMIGLVRTLTGVRARWVGTEPSTKQRIYFANHTSNLDAVVIWASLPTVLREKTRPVAAHDYWTKGAVRPYLAKHVFNVVLIERKNVTVKNNPLTPMLAALDAGSSLIIFPEGGRMAGGGLGEFKSGIHHLASKRPEVELVPVWIDNVNRVLPKGEFLPVPMLGSVTVGVPMKLAEDEAKDVFLSRARTSLAELGGVKL</sequence>
<evidence type="ECO:0000259" key="4">
    <source>
        <dbReference type="SMART" id="SM00563"/>
    </source>
</evidence>
<name>A0A290QMG9_9BACT</name>
<dbReference type="RefSeq" id="WP_096056973.1">
    <property type="nucleotide sequence ID" value="NZ_CP023344.1"/>
</dbReference>
<keyword evidence="3 5" id="KW-0012">Acyltransferase</keyword>
<dbReference type="GO" id="GO:0003841">
    <property type="term" value="F:1-acylglycerol-3-phosphate O-acyltransferase activity"/>
    <property type="evidence" value="ECO:0007669"/>
    <property type="project" value="TreeGrafter"/>
</dbReference>
<dbReference type="SMART" id="SM00563">
    <property type="entry name" value="PlsC"/>
    <property type="match status" value="1"/>
</dbReference>
<evidence type="ECO:0000256" key="3">
    <source>
        <dbReference type="ARBA" id="ARBA00023315"/>
    </source>
</evidence>
<dbReference type="PANTHER" id="PTHR10434:SF11">
    <property type="entry name" value="1-ACYL-SN-GLYCEROL-3-PHOSPHATE ACYLTRANSFERASE"/>
    <property type="match status" value="1"/>
</dbReference>
<accession>A0A290QMG9</accession>
<dbReference type="SUPFAM" id="SSF69593">
    <property type="entry name" value="Glycerol-3-phosphate (1)-acyltransferase"/>
    <property type="match status" value="1"/>
</dbReference>
<evidence type="ECO:0000313" key="6">
    <source>
        <dbReference type="Proteomes" id="UP000217265"/>
    </source>
</evidence>
<dbReference type="KEGG" id="vbh:CMV30_16090"/>
<dbReference type="Pfam" id="PF01553">
    <property type="entry name" value="Acyltransferase"/>
    <property type="match status" value="1"/>
</dbReference>
<dbReference type="AlphaFoldDB" id="A0A290QMG9"/>
<dbReference type="CDD" id="cd07989">
    <property type="entry name" value="LPLAT_AGPAT-like"/>
    <property type="match status" value="1"/>
</dbReference>
<keyword evidence="2 5" id="KW-0808">Transferase</keyword>
<dbReference type="EMBL" id="CP023344">
    <property type="protein sequence ID" value="ATC65342.1"/>
    <property type="molecule type" value="Genomic_DNA"/>
</dbReference>
<protein>
    <submittedName>
        <fullName evidence="5">1-acyl-sn-glycerol-3-phosphate acyltransferase</fullName>
    </submittedName>
</protein>
<dbReference type="InterPro" id="IPR002123">
    <property type="entry name" value="Plipid/glycerol_acylTrfase"/>
</dbReference>
<proteinExistence type="predicted"/>
<organism evidence="5 6">
    <name type="scientific">Nibricoccus aquaticus</name>
    <dbReference type="NCBI Taxonomy" id="2576891"/>
    <lineage>
        <taxon>Bacteria</taxon>
        <taxon>Pseudomonadati</taxon>
        <taxon>Verrucomicrobiota</taxon>
        <taxon>Opitutia</taxon>
        <taxon>Opitutales</taxon>
        <taxon>Opitutaceae</taxon>
        <taxon>Nibricoccus</taxon>
    </lineage>
</organism>
<evidence type="ECO:0000256" key="2">
    <source>
        <dbReference type="ARBA" id="ARBA00022679"/>
    </source>
</evidence>
<evidence type="ECO:0000256" key="1">
    <source>
        <dbReference type="ARBA" id="ARBA00005189"/>
    </source>
</evidence>
<reference evidence="5 6" key="1">
    <citation type="submission" date="2017-09" db="EMBL/GenBank/DDBJ databases">
        <title>Complete genome sequence of Verrucomicrobial strain HZ-65, isolated from freshwater.</title>
        <authorList>
            <person name="Choi A."/>
        </authorList>
    </citation>
    <scope>NUCLEOTIDE SEQUENCE [LARGE SCALE GENOMIC DNA]</scope>
    <source>
        <strain evidence="5 6">HZ-65</strain>
    </source>
</reference>
<dbReference type="PANTHER" id="PTHR10434">
    <property type="entry name" value="1-ACYL-SN-GLYCEROL-3-PHOSPHATE ACYLTRANSFERASE"/>
    <property type="match status" value="1"/>
</dbReference>
<dbReference type="Proteomes" id="UP000217265">
    <property type="component" value="Chromosome"/>
</dbReference>
<keyword evidence="6" id="KW-1185">Reference proteome</keyword>
<evidence type="ECO:0000313" key="5">
    <source>
        <dbReference type="EMBL" id="ATC65342.1"/>
    </source>
</evidence>